<dbReference type="Pfam" id="PF03551">
    <property type="entry name" value="PadR"/>
    <property type="match status" value="1"/>
</dbReference>
<evidence type="ECO:0000259" key="2">
    <source>
        <dbReference type="Pfam" id="PF03551"/>
    </source>
</evidence>
<organism evidence="3 4">
    <name type="scientific">Microbispora corallina</name>
    <dbReference type="NCBI Taxonomy" id="83302"/>
    <lineage>
        <taxon>Bacteria</taxon>
        <taxon>Bacillati</taxon>
        <taxon>Actinomycetota</taxon>
        <taxon>Actinomycetes</taxon>
        <taxon>Streptosporangiales</taxon>
        <taxon>Streptosporangiaceae</taxon>
        <taxon>Microbispora</taxon>
    </lineage>
</organism>
<dbReference type="InterPro" id="IPR036390">
    <property type="entry name" value="WH_DNA-bd_sf"/>
</dbReference>
<dbReference type="EMBL" id="BOOC01000003">
    <property type="protein sequence ID" value="GIH38411.1"/>
    <property type="molecule type" value="Genomic_DNA"/>
</dbReference>
<dbReference type="InterPro" id="IPR005149">
    <property type="entry name" value="Tscrpt_reg_PadR_N"/>
</dbReference>
<dbReference type="SUPFAM" id="SSF46785">
    <property type="entry name" value="Winged helix' DNA-binding domain"/>
    <property type="match status" value="1"/>
</dbReference>
<proteinExistence type="predicted"/>
<evidence type="ECO:0000256" key="1">
    <source>
        <dbReference type="SAM" id="MobiDB-lite"/>
    </source>
</evidence>
<keyword evidence="4" id="KW-1185">Reference proteome</keyword>
<dbReference type="RefSeq" id="WP_204055998.1">
    <property type="nucleotide sequence ID" value="NZ_BAAAGP010000005.1"/>
</dbReference>
<name>A0ABQ4FUA1_9ACTN</name>
<evidence type="ECO:0000313" key="3">
    <source>
        <dbReference type="EMBL" id="GIH38411.1"/>
    </source>
</evidence>
<dbReference type="CDD" id="cd00090">
    <property type="entry name" value="HTH_ARSR"/>
    <property type="match status" value="1"/>
</dbReference>
<dbReference type="InterPro" id="IPR036388">
    <property type="entry name" value="WH-like_DNA-bd_sf"/>
</dbReference>
<sequence>MHDQIWHPYGHVPVVPPVPHVRPLPPVPPFFHMAAGPAGHPFPHTPPEPPVPPGPPGPPPGPFPRVRRGDVRAALLRLLSEEPRNGYQMIEEISRRSGGVWRPSPGSVYPALQQMEDEGLVKGEESGGSRVYRLTEEGRRQTDERAEPWADVARSIPEDRHELRLLWAQLGEAFLHLSQVADDRQVDQTKNLLKTTRQAMFRILAEDE</sequence>
<protein>
    <recommendedName>
        <fullName evidence="2">Transcription regulator PadR N-terminal domain-containing protein</fullName>
    </recommendedName>
</protein>
<accession>A0ABQ4FUA1</accession>
<feature type="region of interest" description="Disordered" evidence="1">
    <location>
        <begin position="38"/>
        <end position="67"/>
    </location>
</feature>
<evidence type="ECO:0000313" key="4">
    <source>
        <dbReference type="Proteomes" id="UP000603904"/>
    </source>
</evidence>
<dbReference type="InterPro" id="IPR011991">
    <property type="entry name" value="ArsR-like_HTH"/>
</dbReference>
<dbReference type="Proteomes" id="UP000603904">
    <property type="component" value="Unassembled WGS sequence"/>
</dbReference>
<dbReference type="PANTHER" id="PTHR43252:SF2">
    <property type="entry name" value="TRANSCRIPTION REGULATOR, PADR-LIKE FAMILY"/>
    <property type="match status" value="1"/>
</dbReference>
<feature type="compositionally biased region" description="Pro residues" evidence="1">
    <location>
        <begin position="43"/>
        <end position="63"/>
    </location>
</feature>
<gene>
    <name evidence="3" type="ORF">Mco01_14110</name>
</gene>
<reference evidence="3 4" key="1">
    <citation type="submission" date="2021-01" db="EMBL/GenBank/DDBJ databases">
        <title>Whole genome shotgun sequence of Microbispora corallina NBRC 16416.</title>
        <authorList>
            <person name="Komaki H."/>
            <person name="Tamura T."/>
        </authorList>
    </citation>
    <scope>NUCLEOTIDE SEQUENCE [LARGE SCALE GENOMIC DNA]</scope>
    <source>
        <strain evidence="3 4">NBRC 16416</strain>
    </source>
</reference>
<feature type="domain" description="Transcription regulator PadR N-terminal" evidence="2">
    <location>
        <begin position="75"/>
        <end position="142"/>
    </location>
</feature>
<dbReference type="PANTHER" id="PTHR43252">
    <property type="entry name" value="TRANSCRIPTIONAL REGULATOR YQJI"/>
    <property type="match status" value="1"/>
</dbReference>
<dbReference type="Gene3D" id="1.10.10.10">
    <property type="entry name" value="Winged helix-like DNA-binding domain superfamily/Winged helix DNA-binding domain"/>
    <property type="match status" value="1"/>
</dbReference>
<comment type="caution">
    <text evidence="3">The sequence shown here is derived from an EMBL/GenBank/DDBJ whole genome shotgun (WGS) entry which is preliminary data.</text>
</comment>